<dbReference type="STRING" id="1300345.LF41_513"/>
<feature type="domain" description="DUF4142" evidence="2">
    <location>
        <begin position="37"/>
        <end position="180"/>
    </location>
</feature>
<dbReference type="Pfam" id="PF13628">
    <property type="entry name" value="DUF4142"/>
    <property type="match status" value="1"/>
</dbReference>
<proteinExistence type="predicted"/>
<name>A0A0A2WFG0_9GAMM</name>
<dbReference type="PANTHER" id="PTHR38593">
    <property type="entry name" value="BLR2558 PROTEIN"/>
    <property type="match status" value="1"/>
</dbReference>
<dbReference type="Proteomes" id="UP000030518">
    <property type="component" value="Unassembled WGS sequence"/>
</dbReference>
<evidence type="ECO:0000259" key="2">
    <source>
        <dbReference type="Pfam" id="PF13628"/>
    </source>
</evidence>
<comment type="caution">
    <text evidence="3">The sequence shown here is derived from an EMBL/GenBank/DDBJ whole genome shotgun (WGS) entry which is preliminary data.</text>
</comment>
<feature type="signal peptide" evidence="1">
    <location>
        <begin position="1"/>
        <end position="27"/>
    </location>
</feature>
<evidence type="ECO:0000256" key="1">
    <source>
        <dbReference type="SAM" id="SignalP"/>
    </source>
</evidence>
<evidence type="ECO:0000313" key="3">
    <source>
        <dbReference type="EMBL" id="KGQ18488.1"/>
    </source>
</evidence>
<dbReference type="PATRIC" id="fig|1300345.3.peg.2185"/>
<dbReference type="EMBL" id="JRKJ01000018">
    <property type="protein sequence ID" value="KGQ18488.1"/>
    <property type="molecule type" value="Genomic_DNA"/>
</dbReference>
<dbReference type="PROSITE" id="PS51257">
    <property type="entry name" value="PROKAR_LIPOPROTEIN"/>
    <property type="match status" value="1"/>
</dbReference>
<dbReference type="AlphaFoldDB" id="A0A0A2WFG0"/>
<reference evidence="3 4" key="1">
    <citation type="submission" date="2014-09" db="EMBL/GenBank/DDBJ databases">
        <title>Genome sequences of Lysobacter dokdonensis DS-58.</title>
        <authorList>
            <person name="Kim J.F."/>
            <person name="Kwak M.-J."/>
        </authorList>
    </citation>
    <scope>NUCLEOTIDE SEQUENCE [LARGE SCALE GENOMIC DNA]</scope>
    <source>
        <strain evidence="3 4">DS-58</strain>
    </source>
</reference>
<dbReference type="eggNOG" id="COG3652">
    <property type="taxonomic scope" value="Bacteria"/>
</dbReference>
<keyword evidence="4" id="KW-1185">Reference proteome</keyword>
<dbReference type="PANTHER" id="PTHR38593:SF1">
    <property type="entry name" value="BLR2558 PROTEIN"/>
    <property type="match status" value="1"/>
</dbReference>
<protein>
    <submittedName>
        <fullName evidence="3">DUF4156 domain containing protein</fullName>
    </submittedName>
</protein>
<keyword evidence="1" id="KW-0732">Signal</keyword>
<dbReference type="InterPro" id="IPR012347">
    <property type="entry name" value="Ferritin-like"/>
</dbReference>
<organism evidence="3 4">
    <name type="scientific">Lysobacter dokdonensis DS-58</name>
    <dbReference type="NCBI Taxonomy" id="1300345"/>
    <lineage>
        <taxon>Bacteria</taxon>
        <taxon>Pseudomonadati</taxon>
        <taxon>Pseudomonadota</taxon>
        <taxon>Gammaproteobacteria</taxon>
        <taxon>Lysobacterales</taxon>
        <taxon>Lysobacteraceae</taxon>
        <taxon>Noviluteimonas</taxon>
    </lineage>
</organism>
<sequence length="184" mass="19564">MTHGIRTTLLSTIVATACAAALPAAMAQEAVQRESRDSTALSVLATVDQDEIDAAKLALKKGVTGEVKVYAEMMVRDHTANLSATTSLSATPNLRAPSLARDGAVDLQKKADAALMAKLTPLEGKAFEKAYIDGMVEGHAQVLAKLDNELLPKARDAKVKAHLTKTRAAVSMHLDHARKLQGQR</sequence>
<accession>A0A0A2WFG0</accession>
<gene>
    <name evidence="3" type="ORF">LF41_513</name>
</gene>
<dbReference type="InterPro" id="IPR025419">
    <property type="entry name" value="DUF4142"/>
</dbReference>
<feature type="chain" id="PRO_5001996199" evidence="1">
    <location>
        <begin position="28"/>
        <end position="184"/>
    </location>
</feature>
<dbReference type="OrthoDB" id="5998717at2"/>
<dbReference type="Gene3D" id="1.20.1260.10">
    <property type="match status" value="1"/>
</dbReference>
<dbReference type="RefSeq" id="WP_052116364.1">
    <property type="nucleotide sequence ID" value="NZ_JRKJ01000018.1"/>
</dbReference>
<evidence type="ECO:0000313" key="4">
    <source>
        <dbReference type="Proteomes" id="UP000030518"/>
    </source>
</evidence>